<dbReference type="Proteomes" id="UP000283501">
    <property type="component" value="Unassembled WGS sequence"/>
</dbReference>
<dbReference type="AlphaFoldDB" id="A0A414LVR1"/>
<reference evidence="1 2" key="1">
    <citation type="submission" date="2018-08" db="EMBL/GenBank/DDBJ databases">
        <title>A genome reference for cultivated species of the human gut microbiota.</title>
        <authorList>
            <person name="Zou Y."/>
            <person name="Xue W."/>
            <person name="Luo G."/>
        </authorList>
    </citation>
    <scope>NUCLEOTIDE SEQUENCE [LARGE SCALE GENOMIC DNA]</scope>
    <source>
        <strain evidence="1 2">AM26-2LB</strain>
    </source>
</reference>
<dbReference type="RefSeq" id="WP_118142257.1">
    <property type="nucleotide sequence ID" value="NZ_QSKY01000046.1"/>
</dbReference>
<protein>
    <recommendedName>
        <fullName evidence="3">Sulfotransferase family protein</fullName>
    </recommendedName>
</protein>
<dbReference type="InterPro" id="IPR027417">
    <property type="entry name" value="P-loop_NTPase"/>
</dbReference>
<evidence type="ECO:0000313" key="1">
    <source>
        <dbReference type="EMBL" id="RHE98737.1"/>
    </source>
</evidence>
<organism evidence="1 2">
    <name type="scientific">Agathobacter rectalis</name>
    <dbReference type="NCBI Taxonomy" id="39491"/>
    <lineage>
        <taxon>Bacteria</taxon>
        <taxon>Bacillati</taxon>
        <taxon>Bacillota</taxon>
        <taxon>Clostridia</taxon>
        <taxon>Lachnospirales</taxon>
        <taxon>Lachnospiraceae</taxon>
        <taxon>Agathobacter</taxon>
    </lineage>
</organism>
<evidence type="ECO:0000313" key="2">
    <source>
        <dbReference type="Proteomes" id="UP000283501"/>
    </source>
</evidence>
<gene>
    <name evidence="1" type="ORF">DW703_16495</name>
</gene>
<name>A0A414LVR1_9FIRM</name>
<comment type="caution">
    <text evidence="1">The sequence shown here is derived from an EMBL/GenBank/DDBJ whole genome shotgun (WGS) entry which is preliminary data.</text>
</comment>
<dbReference type="Gene3D" id="3.40.50.300">
    <property type="entry name" value="P-loop containing nucleotide triphosphate hydrolases"/>
    <property type="match status" value="1"/>
</dbReference>
<accession>A0A414LVR1</accession>
<sequence length="345" mass="40865">MFIGVCGYGATGSSAIVALLKEYEELNVCDKAEIQEAFRVDGLQDLEYHLVKQYSRHISGDAAIKRFKESIKYYKTPIVKKTIPPKEYMRIANAYIDSLIQGSWYGIDNIDYTTGHPLYNFIVLLYKKIVFPKFESITGHSFDHWPARKMYLSIQPEDFYEKTKLYTDALINAVSEQNDKPVVFDQVFDGNAPENCFPFFRNPKAIVVDRDPRDLWLVAKYADRASGEARFMPRQDVKIYVEYYRRLRMKQKKEDTKDVLFVQFEDAIYNYDITVERIEKFLGCHKHNKIKEYFKPDVSINNTQLFNNPKYSNCIEEIRYIEKMLPEYLFEFEKYPKLTKFERTF</sequence>
<evidence type="ECO:0008006" key="3">
    <source>
        <dbReference type="Google" id="ProtNLM"/>
    </source>
</evidence>
<dbReference type="EMBL" id="QSKY01000046">
    <property type="protein sequence ID" value="RHE98737.1"/>
    <property type="molecule type" value="Genomic_DNA"/>
</dbReference>
<dbReference type="SUPFAM" id="SSF52540">
    <property type="entry name" value="P-loop containing nucleoside triphosphate hydrolases"/>
    <property type="match status" value="1"/>
</dbReference>
<proteinExistence type="predicted"/>